<dbReference type="Proteomes" id="UP001143480">
    <property type="component" value="Unassembled WGS sequence"/>
</dbReference>
<feature type="transmembrane region" description="Helical" evidence="2">
    <location>
        <begin position="21"/>
        <end position="42"/>
    </location>
</feature>
<keyword evidence="2" id="KW-1133">Transmembrane helix</keyword>
<feature type="transmembrane region" description="Helical" evidence="2">
    <location>
        <begin position="48"/>
        <end position="69"/>
    </location>
</feature>
<name>A0A9W6NQP7_9ACTN</name>
<feature type="compositionally biased region" description="Basic residues" evidence="1">
    <location>
        <begin position="193"/>
        <end position="202"/>
    </location>
</feature>
<protein>
    <submittedName>
        <fullName evidence="3">Uncharacterized protein</fullName>
    </submittedName>
</protein>
<accession>A0A9W6NQP7</accession>
<keyword evidence="4" id="KW-1185">Reference proteome</keyword>
<reference evidence="3" key="2">
    <citation type="submission" date="2023-01" db="EMBL/GenBank/DDBJ databases">
        <authorList>
            <person name="Sun Q."/>
            <person name="Evtushenko L."/>
        </authorList>
    </citation>
    <scope>NUCLEOTIDE SEQUENCE</scope>
    <source>
        <strain evidence="3">VKM Ac-1321</strain>
    </source>
</reference>
<gene>
    <name evidence="3" type="ORF">GCM10017581_072030</name>
</gene>
<comment type="caution">
    <text evidence="3">The sequence shown here is derived from an EMBL/GenBank/DDBJ whole genome shotgun (WGS) entry which is preliminary data.</text>
</comment>
<reference evidence="3" key="1">
    <citation type="journal article" date="2014" name="Int. J. Syst. Evol. Microbiol.">
        <title>Complete genome sequence of Corynebacterium casei LMG S-19264T (=DSM 44701T), isolated from a smear-ripened cheese.</title>
        <authorList>
            <consortium name="US DOE Joint Genome Institute (JGI-PGF)"/>
            <person name="Walter F."/>
            <person name="Albersmeier A."/>
            <person name="Kalinowski J."/>
            <person name="Ruckert C."/>
        </authorList>
    </citation>
    <scope>NUCLEOTIDE SEQUENCE</scope>
    <source>
        <strain evidence="3">VKM Ac-1321</strain>
    </source>
</reference>
<evidence type="ECO:0000256" key="1">
    <source>
        <dbReference type="SAM" id="MobiDB-lite"/>
    </source>
</evidence>
<evidence type="ECO:0000256" key="2">
    <source>
        <dbReference type="SAM" id="Phobius"/>
    </source>
</evidence>
<feature type="transmembrane region" description="Helical" evidence="2">
    <location>
        <begin position="129"/>
        <end position="146"/>
    </location>
</feature>
<sequence>MAAGLRPRWRAKVWVWARRYVPAELFGTACAFLGTALIYGLYSDRVLAAIAGTVGEIVGFYGFIATVEWRRERARGFGLRRTSASTARLLLAEFGLIEILDSTTLRPLFMYLGPSITGGMGTGTLLGKLMADVAFYGVAILSYELIRRRRRAPVPAGADEDTVDLNARADDEITQPIARPAGPADSEITQRIPRPRSHKKPVPVKNPRSRTAVARSSAGRSVR</sequence>
<dbReference type="AlphaFoldDB" id="A0A9W6NQP7"/>
<evidence type="ECO:0000313" key="4">
    <source>
        <dbReference type="Proteomes" id="UP001143480"/>
    </source>
</evidence>
<proteinExistence type="predicted"/>
<evidence type="ECO:0000313" key="3">
    <source>
        <dbReference type="EMBL" id="GLL05456.1"/>
    </source>
</evidence>
<dbReference type="RefSeq" id="WP_261965082.1">
    <property type="nucleotide sequence ID" value="NZ_BAAAXA010000001.1"/>
</dbReference>
<organism evidence="3 4">
    <name type="scientific">Dactylosporangium matsuzakiense</name>
    <dbReference type="NCBI Taxonomy" id="53360"/>
    <lineage>
        <taxon>Bacteria</taxon>
        <taxon>Bacillati</taxon>
        <taxon>Actinomycetota</taxon>
        <taxon>Actinomycetes</taxon>
        <taxon>Micromonosporales</taxon>
        <taxon>Micromonosporaceae</taxon>
        <taxon>Dactylosporangium</taxon>
    </lineage>
</organism>
<keyword evidence="2" id="KW-0812">Transmembrane</keyword>
<feature type="region of interest" description="Disordered" evidence="1">
    <location>
        <begin position="174"/>
        <end position="223"/>
    </location>
</feature>
<keyword evidence="2" id="KW-0472">Membrane</keyword>
<feature type="transmembrane region" description="Helical" evidence="2">
    <location>
        <begin position="89"/>
        <end position="109"/>
    </location>
</feature>
<dbReference type="EMBL" id="BSFP01000058">
    <property type="protein sequence ID" value="GLL05456.1"/>
    <property type="molecule type" value="Genomic_DNA"/>
</dbReference>